<keyword evidence="8" id="KW-0325">Glycoprotein</keyword>
<evidence type="ECO:0000256" key="16">
    <source>
        <dbReference type="RuleBase" id="RU361169"/>
    </source>
</evidence>
<dbReference type="EMBL" id="BSYA01000111">
    <property type="protein sequence ID" value="GMG33110.1"/>
    <property type="molecule type" value="Genomic_DNA"/>
</dbReference>
<sequence>MDGTRAVGSHEEEDGKNPLIVVSWAATCIVIPLTVYFLSPRGNVTNIRFENFHVEGSSAGASINQNSGDNGTSKMLVSDVTFVNFTGYISNSKSGSVSCSKRYPCYNIAFEDFSLAHGSNGTATNATGSCSYIKPGGVIGLNGCGN</sequence>
<dbReference type="GO" id="GO:0000272">
    <property type="term" value="P:polysaccharide catabolic process"/>
    <property type="evidence" value="ECO:0007669"/>
    <property type="project" value="UniProtKB-KW"/>
</dbReference>
<dbReference type="InterPro" id="IPR000743">
    <property type="entry name" value="Glyco_hydro_28"/>
</dbReference>
<name>A0AAN4YSG6_ASPOZ</name>
<keyword evidence="4" id="KW-0732">Signal</keyword>
<evidence type="ECO:0000256" key="11">
    <source>
        <dbReference type="ARBA" id="ARBA00023316"/>
    </source>
</evidence>
<accession>A0AAN4YSG6</accession>
<evidence type="ECO:0000256" key="9">
    <source>
        <dbReference type="ARBA" id="ARBA00023277"/>
    </source>
</evidence>
<comment type="similarity">
    <text evidence="2 16">Belongs to the glycosyl hydrolase 28 family.</text>
</comment>
<keyword evidence="6 16" id="KW-0378">Hydrolase</keyword>
<keyword evidence="9" id="KW-0119">Carbohydrate metabolism</keyword>
<dbReference type="InterPro" id="IPR011050">
    <property type="entry name" value="Pectin_lyase_fold/virulence"/>
</dbReference>
<dbReference type="SUPFAM" id="SSF51126">
    <property type="entry name" value="Pectin lyase-like"/>
    <property type="match status" value="1"/>
</dbReference>
<comment type="catalytic activity">
    <reaction evidence="15">
        <text>[(1-&gt;4)-alpha-D-galacturonosyl](n) + H2O = alpha-D-galacturonate + [(1-&gt;4)-alpha-D-galacturonosyl](n-1)</text>
        <dbReference type="Rhea" id="RHEA:14117"/>
        <dbReference type="Rhea" id="RHEA-COMP:14570"/>
        <dbReference type="Rhea" id="RHEA-COMP:14572"/>
        <dbReference type="ChEBI" id="CHEBI:15377"/>
        <dbReference type="ChEBI" id="CHEBI:58658"/>
        <dbReference type="ChEBI" id="CHEBI:140523"/>
        <dbReference type="EC" id="3.2.1.67"/>
    </reaction>
</comment>
<reference evidence="18" key="1">
    <citation type="submission" date="2023-04" db="EMBL/GenBank/DDBJ databases">
        <title>Aspergillus oryzae NBRC 4228.</title>
        <authorList>
            <person name="Ichikawa N."/>
            <person name="Sato H."/>
            <person name="Tonouchi N."/>
        </authorList>
    </citation>
    <scope>NUCLEOTIDE SEQUENCE</scope>
    <source>
        <strain evidence="18">NBRC 4228</strain>
    </source>
</reference>
<keyword evidence="7" id="KW-1015">Disulfide bond</keyword>
<evidence type="ECO:0000256" key="2">
    <source>
        <dbReference type="ARBA" id="ARBA00008834"/>
    </source>
</evidence>
<dbReference type="PANTHER" id="PTHR31736:SF12">
    <property type="entry name" value="EXO-POLYGALACTURONASE, PUTATIVE-RELATED"/>
    <property type="match status" value="1"/>
</dbReference>
<keyword evidence="11" id="KW-0961">Cell wall biogenesis/degradation</keyword>
<keyword evidence="3" id="KW-0964">Secreted</keyword>
<evidence type="ECO:0000256" key="1">
    <source>
        <dbReference type="ARBA" id="ARBA00004613"/>
    </source>
</evidence>
<dbReference type="Proteomes" id="UP001165205">
    <property type="component" value="Unassembled WGS sequence"/>
</dbReference>
<comment type="caution">
    <text evidence="18">The sequence shown here is derived from an EMBL/GenBank/DDBJ whole genome shotgun (WGS) entry which is preliminary data.</text>
</comment>
<proteinExistence type="inferred from homology"/>
<keyword evidence="5" id="KW-0677">Repeat</keyword>
<evidence type="ECO:0000313" key="19">
    <source>
        <dbReference type="Proteomes" id="UP001165205"/>
    </source>
</evidence>
<evidence type="ECO:0000256" key="14">
    <source>
        <dbReference type="ARBA" id="ARBA00038933"/>
    </source>
</evidence>
<evidence type="ECO:0000256" key="17">
    <source>
        <dbReference type="SAM" id="Phobius"/>
    </source>
</evidence>
<feature type="transmembrane region" description="Helical" evidence="17">
    <location>
        <begin position="20"/>
        <end position="38"/>
    </location>
</feature>
<dbReference type="GO" id="GO:0004650">
    <property type="term" value="F:polygalacturonase activity"/>
    <property type="evidence" value="ECO:0007669"/>
    <property type="project" value="InterPro"/>
</dbReference>
<evidence type="ECO:0000256" key="10">
    <source>
        <dbReference type="ARBA" id="ARBA00023295"/>
    </source>
</evidence>
<dbReference type="PANTHER" id="PTHR31736">
    <property type="match status" value="1"/>
</dbReference>
<keyword evidence="17" id="KW-0812">Transmembrane</keyword>
<dbReference type="GO" id="GO:0047911">
    <property type="term" value="F:galacturan 1,4-alpha-galacturonidase activity"/>
    <property type="evidence" value="ECO:0007669"/>
    <property type="project" value="UniProtKB-EC"/>
</dbReference>
<evidence type="ECO:0000256" key="8">
    <source>
        <dbReference type="ARBA" id="ARBA00023180"/>
    </source>
</evidence>
<evidence type="ECO:0000256" key="3">
    <source>
        <dbReference type="ARBA" id="ARBA00022525"/>
    </source>
</evidence>
<keyword evidence="17" id="KW-0472">Membrane</keyword>
<keyword evidence="17" id="KW-1133">Transmembrane helix</keyword>
<gene>
    <name evidence="18" type="ORF">Aory04_000869600</name>
</gene>
<dbReference type="AlphaFoldDB" id="A0AAN4YSG6"/>
<comment type="function">
    <text evidence="13">Specific in hydrolyzing the terminal glycosidic bond of polygalacturonic acid and oligogalacturonates.</text>
</comment>
<evidence type="ECO:0000256" key="4">
    <source>
        <dbReference type="ARBA" id="ARBA00022729"/>
    </source>
</evidence>
<dbReference type="Gene3D" id="2.160.20.10">
    <property type="entry name" value="Single-stranded right-handed beta-helix, Pectin lyase-like"/>
    <property type="match status" value="1"/>
</dbReference>
<evidence type="ECO:0000256" key="5">
    <source>
        <dbReference type="ARBA" id="ARBA00022737"/>
    </source>
</evidence>
<evidence type="ECO:0000256" key="7">
    <source>
        <dbReference type="ARBA" id="ARBA00023157"/>
    </source>
</evidence>
<evidence type="ECO:0000256" key="6">
    <source>
        <dbReference type="ARBA" id="ARBA00022801"/>
    </source>
</evidence>
<dbReference type="InterPro" id="IPR012334">
    <property type="entry name" value="Pectin_lyas_fold"/>
</dbReference>
<evidence type="ECO:0000256" key="12">
    <source>
        <dbReference type="ARBA" id="ARBA00023326"/>
    </source>
</evidence>
<organism evidence="18 19">
    <name type="scientific">Aspergillus oryzae</name>
    <name type="common">Yellow koji mold</name>
    <dbReference type="NCBI Taxonomy" id="5062"/>
    <lineage>
        <taxon>Eukaryota</taxon>
        <taxon>Fungi</taxon>
        <taxon>Dikarya</taxon>
        <taxon>Ascomycota</taxon>
        <taxon>Pezizomycotina</taxon>
        <taxon>Eurotiomycetes</taxon>
        <taxon>Eurotiomycetidae</taxon>
        <taxon>Eurotiales</taxon>
        <taxon>Aspergillaceae</taxon>
        <taxon>Aspergillus</taxon>
        <taxon>Aspergillus subgen. Circumdati</taxon>
    </lineage>
</organism>
<keyword evidence="12" id="KW-0624">Polysaccharide degradation</keyword>
<dbReference type="Pfam" id="PF00295">
    <property type="entry name" value="Glyco_hydro_28"/>
    <property type="match status" value="1"/>
</dbReference>
<evidence type="ECO:0000313" key="18">
    <source>
        <dbReference type="EMBL" id="GMG33110.1"/>
    </source>
</evidence>
<dbReference type="EC" id="3.2.1.67" evidence="14"/>
<keyword evidence="10 16" id="KW-0326">Glycosidase</keyword>
<protein>
    <recommendedName>
        <fullName evidence="14">galacturonan 1,4-alpha-galacturonidase</fullName>
        <ecNumber evidence="14">3.2.1.67</ecNumber>
    </recommendedName>
</protein>
<comment type="subcellular location">
    <subcellularLocation>
        <location evidence="1">Secreted</location>
    </subcellularLocation>
</comment>
<evidence type="ECO:0000256" key="15">
    <source>
        <dbReference type="ARBA" id="ARBA00048766"/>
    </source>
</evidence>
<evidence type="ECO:0000256" key="13">
    <source>
        <dbReference type="ARBA" id="ARBA00037312"/>
    </source>
</evidence>
<dbReference type="GO" id="GO:0005576">
    <property type="term" value="C:extracellular region"/>
    <property type="evidence" value="ECO:0007669"/>
    <property type="project" value="UniProtKB-SubCell"/>
</dbReference>
<dbReference type="GO" id="GO:0071555">
    <property type="term" value="P:cell wall organization"/>
    <property type="evidence" value="ECO:0007669"/>
    <property type="project" value="UniProtKB-KW"/>
</dbReference>